<sequence>MSITFLRTGILFSLAFILSFRFNRRRTEDSTHPLWSLILYKLCGTNLGHLLPTPQFRLYISPKISDPNKTLSGAALEVIPDFCILLYSAQPVKPQTFLAQIQQQITTSFLPSPHTVRISSLSIPLLVELKRPISRNCVDLKELMSQLTSSMLNARRQVMAQALCLFSISSYHRQDKVILIAGVGEWWSFRQVSRSDFKGKIFQDRQYSELLQVKENEKEDTNEDITHLMGSSRTGDMETYEAQTKEETLDETRVRHRRERAERLSERERRRIDWSQNKSDLQKLIDEAEVKMGEPGVYADKEMNAYTRLQSRLDSSWQRNWGTVFLEPNCASGLVDIEQQTEWSKVFRIGTQSSASYLDQISNELARLVELEDFPVADPSM</sequence>
<evidence type="ECO:0000313" key="1">
    <source>
        <dbReference type="EMBL" id="KAJ3979001.1"/>
    </source>
</evidence>
<gene>
    <name evidence="1" type="ORF">F5890DRAFT_1421951</name>
</gene>
<organism evidence="1 2">
    <name type="scientific">Lentinula detonsa</name>
    <dbReference type="NCBI Taxonomy" id="2804962"/>
    <lineage>
        <taxon>Eukaryota</taxon>
        <taxon>Fungi</taxon>
        <taxon>Dikarya</taxon>
        <taxon>Basidiomycota</taxon>
        <taxon>Agaricomycotina</taxon>
        <taxon>Agaricomycetes</taxon>
        <taxon>Agaricomycetidae</taxon>
        <taxon>Agaricales</taxon>
        <taxon>Marasmiineae</taxon>
        <taxon>Omphalotaceae</taxon>
        <taxon>Lentinula</taxon>
    </lineage>
</organism>
<dbReference type="AlphaFoldDB" id="A0AA38UMS9"/>
<proteinExistence type="predicted"/>
<accession>A0AA38UMS9</accession>
<protein>
    <submittedName>
        <fullName evidence="1">Uncharacterized protein</fullName>
    </submittedName>
</protein>
<dbReference type="EMBL" id="MU802551">
    <property type="protein sequence ID" value="KAJ3979001.1"/>
    <property type="molecule type" value="Genomic_DNA"/>
</dbReference>
<name>A0AA38UMS9_9AGAR</name>
<reference evidence="1" key="1">
    <citation type="submission" date="2022-08" db="EMBL/GenBank/DDBJ databases">
        <authorList>
            <consortium name="DOE Joint Genome Institute"/>
            <person name="Min B."/>
            <person name="Riley R."/>
            <person name="Sierra-Patev S."/>
            <person name="Naranjo-Ortiz M."/>
            <person name="Looney B."/>
            <person name="Konkel Z."/>
            <person name="Slot J.C."/>
            <person name="Sakamoto Y."/>
            <person name="Steenwyk J.L."/>
            <person name="Rokas A."/>
            <person name="Carro J."/>
            <person name="Camarero S."/>
            <person name="Ferreira P."/>
            <person name="Molpeceres G."/>
            <person name="Ruiz-Duenas F.J."/>
            <person name="Serrano A."/>
            <person name="Henrissat B."/>
            <person name="Drula E."/>
            <person name="Hughes K.W."/>
            <person name="Mata J.L."/>
            <person name="Ishikawa N.K."/>
            <person name="Vargas-Isla R."/>
            <person name="Ushijima S."/>
            <person name="Smith C.A."/>
            <person name="Ahrendt S."/>
            <person name="Andreopoulos W."/>
            <person name="He G."/>
            <person name="Labutti K."/>
            <person name="Lipzen A."/>
            <person name="Ng V."/>
            <person name="Sandor L."/>
            <person name="Barry K."/>
            <person name="Martinez A.T."/>
            <person name="Xiao Y."/>
            <person name="Gibbons J.G."/>
            <person name="Terashima K."/>
            <person name="Hibbett D.S."/>
            <person name="Grigoriev I.V."/>
        </authorList>
    </citation>
    <scope>NUCLEOTIDE SEQUENCE</scope>
    <source>
        <strain evidence="1">TFB7829</strain>
    </source>
</reference>
<evidence type="ECO:0000313" key="2">
    <source>
        <dbReference type="Proteomes" id="UP001163850"/>
    </source>
</evidence>
<comment type="caution">
    <text evidence="1">The sequence shown here is derived from an EMBL/GenBank/DDBJ whole genome shotgun (WGS) entry which is preliminary data.</text>
</comment>
<dbReference type="Proteomes" id="UP001163850">
    <property type="component" value="Unassembled WGS sequence"/>
</dbReference>